<gene>
    <name evidence="1" type="ORF">SLEP1_g26358</name>
</gene>
<sequence>MLFLNKKRRENLELSHRFSEGGASGAWVLLLGAGEEKEG</sequence>
<organism evidence="1 2">
    <name type="scientific">Rubroshorea leprosula</name>
    <dbReference type="NCBI Taxonomy" id="152421"/>
    <lineage>
        <taxon>Eukaryota</taxon>
        <taxon>Viridiplantae</taxon>
        <taxon>Streptophyta</taxon>
        <taxon>Embryophyta</taxon>
        <taxon>Tracheophyta</taxon>
        <taxon>Spermatophyta</taxon>
        <taxon>Magnoliopsida</taxon>
        <taxon>eudicotyledons</taxon>
        <taxon>Gunneridae</taxon>
        <taxon>Pentapetalae</taxon>
        <taxon>rosids</taxon>
        <taxon>malvids</taxon>
        <taxon>Malvales</taxon>
        <taxon>Dipterocarpaceae</taxon>
        <taxon>Rubroshorea</taxon>
    </lineage>
</organism>
<dbReference type="EMBL" id="BPVZ01000043">
    <property type="protein sequence ID" value="GKV15578.1"/>
    <property type="molecule type" value="Genomic_DNA"/>
</dbReference>
<comment type="caution">
    <text evidence="1">The sequence shown here is derived from an EMBL/GenBank/DDBJ whole genome shotgun (WGS) entry which is preliminary data.</text>
</comment>
<proteinExistence type="predicted"/>
<protein>
    <submittedName>
        <fullName evidence="1">Uncharacterized protein</fullName>
    </submittedName>
</protein>
<evidence type="ECO:0000313" key="1">
    <source>
        <dbReference type="EMBL" id="GKV15578.1"/>
    </source>
</evidence>
<dbReference type="AlphaFoldDB" id="A0AAV5JLU5"/>
<reference evidence="1 2" key="1">
    <citation type="journal article" date="2021" name="Commun. Biol.">
        <title>The genome of Shorea leprosula (Dipterocarpaceae) highlights the ecological relevance of drought in aseasonal tropical rainforests.</title>
        <authorList>
            <person name="Ng K.K.S."/>
            <person name="Kobayashi M.J."/>
            <person name="Fawcett J.A."/>
            <person name="Hatakeyama M."/>
            <person name="Paape T."/>
            <person name="Ng C.H."/>
            <person name="Ang C.C."/>
            <person name="Tnah L.H."/>
            <person name="Lee C.T."/>
            <person name="Nishiyama T."/>
            <person name="Sese J."/>
            <person name="O'Brien M.J."/>
            <person name="Copetti D."/>
            <person name="Mohd Noor M.I."/>
            <person name="Ong R.C."/>
            <person name="Putra M."/>
            <person name="Sireger I.Z."/>
            <person name="Indrioko S."/>
            <person name="Kosugi Y."/>
            <person name="Izuno A."/>
            <person name="Isagi Y."/>
            <person name="Lee S.L."/>
            <person name="Shimizu K.K."/>
        </authorList>
    </citation>
    <scope>NUCLEOTIDE SEQUENCE [LARGE SCALE GENOMIC DNA]</scope>
    <source>
        <strain evidence="1">214</strain>
    </source>
</reference>
<name>A0AAV5JLU5_9ROSI</name>
<accession>A0AAV5JLU5</accession>
<dbReference type="Proteomes" id="UP001054252">
    <property type="component" value="Unassembled WGS sequence"/>
</dbReference>
<keyword evidence="2" id="KW-1185">Reference proteome</keyword>
<evidence type="ECO:0000313" key="2">
    <source>
        <dbReference type="Proteomes" id="UP001054252"/>
    </source>
</evidence>